<proteinExistence type="predicted"/>
<sequence>MVVPHHEQAQEMICAGLAPLVCHFTPKTTLGFMTFTASDESGRIVYRSERLVPLFYANRRALRLYLCKVRRELTNKGFSLNAWDDNVSLQDLGNWSERLNSRRNSRTR</sequence>
<evidence type="ECO:0000313" key="1">
    <source>
        <dbReference type="EMBL" id="SPZ16554.1"/>
    </source>
</evidence>
<dbReference type="EMBL" id="UAUF01000015">
    <property type="protein sequence ID" value="SPZ16554.1"/>
    <property type="molecule type" value="Genomic_DNA"/>
</dbReference>
<accession>A0A2X2DB01</accession>
<organism evidence="1 2">
    <name type="scientific">Pseudomonas luteola</name>
    <dbReference type="NCBI Taxonomy" id="47886"/>
    <lineage>
        <taxon>Bacteria</taxon>
        <taxon>Pseudomonadati</taxon>
        <taxon>Pseudomonadota</taxon>
        <taxon>Gammaproteobacteria</taxon>
        <taxon>Pseudomonadales</taxon>
        <taxon>Pseudomonadaceae</taxon>
        <taxon>Pseudomonas</taxon>
    </lineage>
</organism>
<protein>
    <submittedName>
        <fullName evidence="1">Uncharacterized protein</fullName>
    </submittedName>
</protein>
<gene>
    <name evidence="1" type="ORF">NCTC11842_05587</name>
</gene>
<reference evidence="1 2" key="1">
    <citation type="submission" date="2018-06" db="EMBL/GenBank/DDBJ databases">
        <authorList>
            <consortium name="Pathogen Informatics"/>
            <person name="Doyle S."/>
        </authorList>
    </citation>
    <scope>NUCLEOTIDE SEQUENCE [LARGE SCALE GENOMIC DNA]</scope>
    <source>
        <strain evidence="1 2">NCTC11842</strain>
    </source>
</reference>
<evidence type="ECO:0000313" key="2">
    <source>
        <dbReference type="Proteomes" id="UP000250443"/>
    </source>
</evidence>
<name>A0A2X2DB01_PSELU</name>
<dbReference type="AlphaFoldDB" id="A0A2X2DB01"/>
<dbReference type="Proteomes" id="UP000250443">
    <property type="component" value="Unassembled WGS sequence"/>
</dbReference>